<dbReference type="RefSeq" id="WP_344925076.1">
    <property type="nucleotide sequence ID" value="NZ_BAABCW010000002.1"/>
</dbReference>
<dbReference type="InterPro" id="IPR006311">
    <property type="entry name" value="TAT_signal"/>
</dbReference>
<dbReference type="Pfam" id="PF07394">
    <property type="entry name" value="DUF1501"/>
    <property type="match status" value="1"/>
</dbReference>
<dbReference type="InterPro" id="IPR010869">
    <property type="entry name" value="DUF1501"/>
</dbReference>
<keyword evidence="3" id="KW-1185">Reference proteome</keyword>
<evidence type="ECO:0000256" key="1">
    <source>
        <dbReference type="SAM" id="MobiDB-lite"/>
    </source>
</evidence>
<dbReference type="PROSITE" id="PS51318">
    <property type="entry name" value="TAT"/>
    <property type="match status" value="1"/>
</dbReference>
<comment type="caution">
    <text evidence="2">The sequence shown here is derived from an EMBL/GenBank/DDBJ whole genome shotgun (WGS) entry which is preliminary data.</text>
</comment>
<evidence type="ECO:0000313" key="3">
    <source>
        <dbReference type="Proteomes" id="UP001500459"/>
    </source>
</evidence>
<dbReference type="PANTHER" id="PTHR43737:SF1">
    <property type="entry name" value="DUF1501 DOMAIN-CONTAINING PROTEIN"/>
    <property type="match status" value="1"/>
</dbReference>
<organism evidence="2 3">
    <name type="scientific">Aquimarina addita</name>
    <dbReference type="NCBI Taxonomy" id="870485"/>
    <lineage>
        <taxon>Bacteria</taxon>
        <taxon>Pseudomonadati</taxon>
        <taxon>Bacteroidota</taxon>
        <taxon>Flavobacteriia</taxon>
        <taxon>Flavobacteriales</taxon>
        <taxon>Flavobacteriaceae</taxon>
        <taxon>Aquimarina</taxon>
    </lineage>
</organism>
<evidence type="ECO:0008006" key="4">
    <source>
        <dbReference type="Google" id="ProtNLM"/>
    </source>
</evidence>
<protein>
    <recommendedName>
        <fullName evidence="4">DUF1501 domain-containing protein</fullName>
    </recommendedName>
</protein>
<feature type="region of interest" description="Disordered" evidence="1">
    <location>
        <begin position="1"/>
        <end position="25"/>
    </location>
</feature>
<gene>
    <name evidence="2" type="ORF">GCM10022393_08600</name>
</gene>
<sequence length="549" mass="60432">MSTNPSHNIKFKKKTNATDGVCNPDDHKSWNRRSFLQALGLAGGGSMVMANTRLSVSSPSPLSAALSASENDNILVIVRLSGGNDGFNTIIPVYDYDSYANRRPLIKIPPSEFINLERDMFAMPKSMNKLENLWGDGQMKVVQGVGYEDSSLSHFSGSDIWANTNLLERERSGFMGRYFQELYPDYTFNPPASPPSIQIGSIGNLIFRGPENDFSFAFSSASRLEQLGESEAFYDPGVDPDCTYAEKVKYLREVTNTTYNYADVISAAYNSSTDFGGYLDNSLGNQFNVIARLIKGNLGTKVYMVTLGGFDTHSNQIQRHQELMNQFSEGLNNFYADLAASGWDDKVLSMTISEFGRRFTENGSLGTDHGTAAPMMFFGTGLNGNGFIGEHPGITDNDLTPGGNVVNTTDFRQVYSTVMKEWMCIDPNTVSSALLGEEFESLDLGFSCDGLSSSNPIDENSITHGVTYDPQNSNAPTIVITTPRTAHFDVVLYNIIGQKVGTLRNEVLTEGTRIEIDVKETIQKRLTTGQYVYQILVGEDSFSKPLMIS</sequence>
<accession>A0ABP7XC43</accession>
<dbReference type="EMBL" id="BAABCW010000002">
    <property type="protein sequence ID" value="GAA4111141.1"/>
    <property type="molecule type" value="Genomic_DNA"/>
</dbReference>
<dbReference type="PANTHER" id="PTHR43737">
    <property type="entry name" value="BLL7424 PROTEIN"/>
    <property type="match status" value="1"/>
</dbReference>
<dbReference type="Proteomes" id="UP001500459">
    <property type="component" value="Unassembled WGS sequence"/>
</dbReference>
<reference evidence="3" key="1">
    <citation type="journal article" date="2019" name="Int. J. Syst. Evol. Microbiol.">
        <title>The Global Catalogue of Microorganisms (GCM) 10K type strain sequencing project: providing services to taxonomists for standard genome sequencing and annotation.</title>
        <authorList>
            <consortium name="The Broad Institute Genomics Platform"/>
            <consortium name="The Broad Institute Genome Sequencing Center for Infectious Disease"/>
            <person name="Wu L."/>
            <person name="Ma J."/>
        </authorList>
    </citation>
    <scope>NUCLEOTIDE SEQUENCE [LARGE SCALE GENOMIC DNA]</scope>
    <source>
        <strain evidence="3">JCM 17106</strain>
    </source>
</reference>
<proteinExistence type="predicted"/>
<name>A0ABP7XC43_9FLAO</name>
<evidence type="ECO:0000313" key="2">
    <source>
        <dbReference type="EMBL" id="GAA4111141.1"/>
    </source>
</evidence>